<dbReference type="EMBL" id="VOSL01000138">
    <property type="protein sequence ID" value="TXD32153.1"/>
    <property type="molecule type" value="Genomic_DNA"/>
</dbReference>
<organism evidence="2 3">
    <name type="scientific">Lujinxingia vulgaris</name>
    <dbReference type="NCBI Taxonomy" id="2600176"/>
    <lineage>
        <taxon>Bacteria</taxon>
        <taxon>Deltaproteobacteria</taxon>
        <taxon>Bradymonadales</taxon>
        <taxon>Lujinxingiaceae</taxon>
        <taxon>Lujinxingia</taxon>
    </lineage>
</organism>
<feature type="domain" description="DUF2520" evidence="1">
    <location>
        <begin position="144"/>
        <end position="273"/>
    </location>
</feature>
<comment type="caution">
    <text evidence="2">The sequence shown here is derived from an EMBL/GenBank/DDBJ whole genome shotgun (WGS) entry which is preliminary data.</text>
</comment>
<dbReference type="InterPro" id="IPR037108">
    <property type="entry name" value="TM1727-like_C_sf"/>
</dbReference>
<dbReference type="OrthoDB" id="8650434at2"/>
<protein>
    <submittedName>
        <fullName evidence="2">DUF2520 domain-containing protein</fullName>
    </submittedName>
</protein>
<dbReference type="AlphaFoldDB" id="A0A5C6WYK8"/>
<sequence length="284" mass="30240">MSTSTSDDLPWIIVGYGRVGQALHLLAHQLGARVKATWNRTEAAAQAAPPAPGARTFGALPDALRAHLDGPALIWLTVVDDAIAATAQALASHIAPGSVLVHTSGSLASTELKPAPPGCAIATLHPLQAITEPVRAVQRFHRTFWSVEGDDRAVDLLEDLLRPAGIAPQRIEPQTKPYYHAAAVTAANLLVSLIDASIDIAAQAHIDPDIARTALVELAGSSLDNLSRNRPARALSGPVARGDEHTIEQHRQALASLGDESDLLAIYDLLTERARRLMRRSDDE</sequence>
<dbReference type="PANTHER" id="PTHR40459:SF1">
    <property type="entry name" value="CONSERVED HYPOTHETICAL ALANINE AND LEUCINE RICH PROTEIN"/>
    <property type="match status" value="1"/>
</dbReference>
<reference evidence="2 3" key="1">
    <citation type="submission" date="2019-08" db="EMBL/GenBank/DDBJ databases">
        <title>Bradymonadales sp. TMQ2.</title>
        <authorList>
            <person name="Liang Q."/>
        </authorList>
    </citation>
    <scope>NUCLEOTIDE SEQUENCE [LARGE SCALE GENOMIC DNA]</scope>
    <source>
        <strain evidence="2 3">TMQ2</strain>
    </source>
</reference>
<dbReference type="Gene3D" id="3.40.50.720">
    <property type="entry name" value="NAD(P)-binding Rossmann-like Domain"/>
    <property type="match status" value="1"/>
</dbReference>
<proteinExistence type="predicted"/>
<evidence type="ECO:0000313" key="3">
    <source>
        <dbReference type="Proteomes" id="UP000321046"/>
    </source>
</evidence>
<dbReference type="PANTHER" id="PTHR40459">
    <property type="entry name" value="CONSERVED HYPOTHETICAL ALANINE AND LEUCINE RICH PROTEIN"/>
    <property type="match status" value="1"/>
</dbReference>
<dbReference type="InterPro" id="IPR036291">
    <property type="entry name" value="NAD(P)-bd_dom_sf"/>
</dbReference>
<evidence type="ECO:0000313" key="2">
    <source>
        <dbReference type="EMBL" id="TXD32153.1"/>
    </source>
</evidence>
<dbReference type="RefSeq" id="WP_146976733.1">
    <property type="nucleotide sequence ID" value="NZ_VOSL01000138.1"/>
</dbReference>
<evidence type="ECO:0000259" key="1">
    <source>
        <dbReference type="Pfam" id="PF10728"/>
    </source>
</evidence>
<dbReference type="Pfam" id="PF10728">
    <property type="entry name" value="DUF2520"/>
    <property type="match status" value="1"/>
</dbReference>
<dbReference type="SUPFAM" id="SSF48179">
    <property type="entry name" value="6-phosphogluconate dehydrogenase C-terminal domain-like"/>
    <property type="match status" value="1"/>
</dbReference>
<dbReference type="InterPro" id="IPR008927">
    <property type="entry name" value="6-PGluconate_DH-like_C_sf"/>
</dbReference>
<gene>
    <name evidence="2" type="ORF">FRC96_18580</name>
</gene>
<accession>A0A5C6WYK8</accession>
<name>A0A5C6WYK8_9DELT</name>
<dbReference type="Gene3D" id="1.10.1040.20">
    <property type="entry name" value="ProC-like, C-terminal domain"/>
    <property type="match status" value="1"/>
</dbReference>
<dbReference type="InterPro" id="IPR018931">
    <property type="entry name" value="DUF2520"/>
</dbReference>
<dbReference type="Proteomes" id="UP000321046">
    <property type="component" value="Unassembled WGS sequence"/>
</dbReference>
<dbReference type="SUPFAM" id="SSF51735">
    <property type="entry name" value="NAD(P)-binding Rossmann-fold domains"/>
    <property type="match status" value="1"/>
</dbReference>